<dbReference type="PANTHER" id="PTHR10218">
    <property type="entry name" value="GTP-BINDING PROTEIN ALPHA SUBUNIT"/>
    <property type="match status" value="1"/>
</dbReference>
<dbReference type="Proteomes" id="UP000775872">
    <property type="component" value="Unassembled WGS sequence"/>
</dbReference>
<dbReference type="Gene3D" id="3.40.50.300">
    <property type="entry name" value="P-loop containing nucleotide triphosphate hydrolases"/>
    <property type="match status" value="1"/>
</dbReference>
<gene>
    <name evidence="6" type="ORF">CSOL1703_00006918</name>
</gene>
<dbReference type="EMBL" id="CABFOC020000074">
    <property type="protein sequence ID" value="CAH0057147.1"/>
    <property type="molecule type" value="Genomic_DNA"/>
</dbReference>
<evidence type="ECO:0000256" key="1">
    <source>
        <dbReference type="ARBA" id="ARBA00022723"/>
    </source>
</evidence>
<evidence type="ECO:0000313" key="7">
    <source>
        <dbReference type="Proteomes" id="UP000775872"/>
    </source>
</evidence>
<reference evidence="7" key="1">
    <citation type="submission" date="2019-06" db="EMBL/GenBank/DDBJ databases">
        <authorList>
            <person name="Broberg M."/>
        </authorList>
    </citation>
    <scope>NUCLEOTIDE SEQUENCE [LARGE SCALE GENOMIC DNA]</scope>
</reference>
<reference evidence="6 7" key="2">
    <citation type="submission" date="2021-10" db="EMBL/GenBank/DDBJ databases">
        <authorList>
            <person name="Piombo E."/>
        </authorList>
    </citation>
    <scope>NUCLEOTIDE SEQUENCE [LARGE SCALE GENOMIC DNA]</scope>
</reference>
<sequence>MGAESKSDSSSELTMELTKQYSATAVSGDEEKLLRDPETPMAPKAKAAPALLSSSWLDPRSFTNLQWASNVSRTVSDTINYVAGQFSEETWSPAVEEKRRSEAIDQFLDQESHRQDRQLRVSMFGDIWQKQVLWKHFRLIVQPLSSQERSDLVPEVRRVVLDMVMTVLTYLDEEIISKMKGKNLEEAWAREIVAIRSLHSKDETEMVNRILALNNETFHAQLKQHGLSMKEAYSKAHSFDEPGFLACPYYDNQDIFKQVERVHAADYEPTDHDFFHFDRRLSLTLIREVKIERLGYSIQLQDPVRNMGERRKWIHHIENHTGVLFIADIGRYDETLCEDDSVSVLDEQMAVYESILWSKWFSNAPLLLVLSNLVLFESKLEISPLAKFFPDYEGRSLDDAKAYIASRFLKAAKDRKDVHVFYLNVCDEQNVREIFDAMEGTVLKPALTKLGLVGQM</sequence>
<keyword evidence="2" id="KW-0547">Nucleotide-binding</keyword>
<comment type="caution">
    <text evidence="6">The sequence shown here is derived from an EMBL/GenBank/DDBJ whole genome shotgun (WGS) entry which is preliminary data.</text>
</comment>
<dbReference type="InterPro" id="IPR027417">
    <property type="entry name" value="P-loop_NTPase"/>
</dbReference>
<dbReference type="SUPFAM" id="SSF52540">
    <property type="entry name" value="P-loop containing nucleoside triphosphate hydrolases"/>
    <property type="match status" value="1"/>
</dbReference>
<dbReference type="GO" id="GO:0001664">
    <property type="term" value="F:G protein-coupled receptor binding"/>
    <property type="evidence" value="ECO:0007669"/>
    <property type="project" value="TreeGrafter"/>
</dbReference>
<dbReference type="SMART" id="SM00275">
    <property type="entry name" value="G_alpha"/>
    <property type="match status" value="1"/>
</dbReference>
<evidence type="ECO:0000256" key="2">
    <source>
        <dbReference type="ARBA" id="ARBA00022741"/>
    </source>
</evidence>
<dbReference type="GO" id="GO:0003924">
    <property type="term" value="F:GTPase activity"/>
    <property type="evidence" value="ECO:0007669"/>
    <property type="project" value="InterPro"/>
</dbReference>
<keyword evidence="1" id="KW-0479">Metal-binding</keyword>
<keyword evidence="7" id="KW-1185">Reference proteome</keyword>
<feature type="compositionally biased region" description="Polar residues" evidence="5">
    <location>
        <begin position="10"/>
        <end position="25"/>
    </location>
</feature>
<dbReference type="InterPro" id="IPR011025">
    <property type="entry name" value="GproteinA_insert"/>
</dbReference>
<keyword evidence="3" id="KW-0342">GTP-binding</keyword>
<proteinExistence type="predicted"/>
<dbReference type="InterPro" id="IPR001019">
    <property type="entry name" value="Gprotein_alpha_su"/>
</dbReference>
<evidence type="ECO:0000256" key="3">
    <source>
        <dbReference type="ARBA" id="ARBA00023134"/>
    </source>
</evidence>
<dbReference type="GO" id="GO:0007188">
    <property type="term" value="P:adenylate cyclase-modulating G protein-coupled receptor signaling pathway"/>
    <property type="evidence" value="ECO:0007669"/>
    <property type="project" value="TreeGrafter"/>
</dbReference>
<dbReference type="FunFam" id="3.40.50.300:FF:000692">
    <property type="entry name" value="Guanine nucleotide-binding protein subunit alpha"/>
    <property type="match status" value="1"/>
</dbReference>
<evidence type="ECO:0000256" key="4">
    <source>
        <dbReference type="ARBA" id="ARBA00023224"/>
    </source>
</evidence>
<protein>
    <submittedName>
        <fullName evidence="6">Uncharacterized protein</fullName>
    </submittedName>
</protein>
<name>A0A9N9ZKH3_9HYPO</name>
<keyword evidence="4" id="KW-0807">Transducer</keyword>
<dbReference type="GO" id="GO:0005525">
    <property type="term" value="F:GTP binding"/>
    <property type="evidence" value="ECO:0007669"/>
    <property type="project" value="UniProtKB-KW"/>
</dbReference>
<dbReference type="GO" id="GO:0031683">
    <property type="term" value="F:G-protein beta/gamma-subunit complex binding"/>
    <property type="evidence" value="ECO:0007669"/>
    <property type="project" value="InterPro"/>
</dbReference>
<feature type="region of interest" description="Disordered" evidence="5">
    <location>
        <begin position="1"/>
        <end position="46"/>
    </location>
</feature>
<dbReference type="PANTHER" id="PTHR10218:SF302">
    <property type="entry name" value="GUANINE NUCLEOTIDE-BINDING PROTEIN ALPHA-5 SUBUNIT"/>
    <property type="match status" value="1"/>
</dbReference>
<dbReference type="GO" id="GO:0005737">
    <property type="term" value="C:cytoplasm"/>
    <property type="evidence" value="ECO:0007669"/>
    <property type="project" value="TreeGrafter"/>
</dbReference>
<evidence type="ECO:0000256" key="5">
    <source>
        <dbReference type="SAM" id="MobiDB-lite"/>
    </source>
</evidence>
<dbReference type="PROSITE" id="PS51882">
    <property type="entry name" value="G_ALPHA"/>
    <property type="match status" value="1"/>
</dbReference>
<evidence type="ECO:0000313" key="6">
    <source>
        <dbReference type="EMBL" id="CAH0057147.1"/>
    </source>
</evidence>
<dbReference type="GO" id="GO:0046872">
    <property type="term" value="F:metal ion binding"/>
    <property type="evidence" value="ECO:0007669"/>
    <property type="project" value="UniProtKB-KW"/>
</dbReference>
<dbReference type="Gene3D" id="1.10.400.10">
    <property type="entry name" value="GI Alpha 1, domain 2-like"/>
    <property type="match status" value="1"/>
</dbReference>
<feature type="compositionally biased region" description="Basic and acidic residues" evidence="5">
    <location>
        <begin position="29"/>
        <end position="38"/>
    </location>
</feature>
<dbReference type="OrthoDB" id="5817230at2759"/>
<dbReference type="AlphaFoldDB" id="A0A9N9ZKH3"/>
<dbReference type="Pfam" id="PF00503">
    <property type="entry name" value="G-alpha"/>
    <property type="match status" value="1"/>
</dbReference>
<accession>A0A9N9ZKH3</accession>
<organism evidence="6 7">
    <name type="scientific">Clonostachys solani</name>
    <dbReference type="NCBI Taxonomy" id="160281"/>
    <lineage>
        <taxon>Eukaryota</taxon>
        <taxon>Fungi</taxon>
        <taxon>Dikarya</taxon>
        <taxon>Ascomycota</taxon>
        <taxon>Pezizomycotina</taxon>
        <taxon>Sordariomycetes</taxon>
        <taxon>Hypocreomycetidae</taxon>
        <taxon>Hypocreales</taxon>
        <taxon>Bionectriaceae</taxon>
        <taxon>Clonostachys</taxon>
    </lineage>
</organism>
<dbReference type="GO" id="GO:0005834">
    <property type="term" value="C:heterotrimeric G-protein complex"/>
    <property type="evidence" value="ECO:0007669"/>
    <property type="project" value="TreeGrafter"/>
</dbReference>
<dbReference type="PRINTS" id="PR00318">
    <property type="entry name" value="GPROTEINA"/>
</dbReference>